<feature type="domain" description="GH18" evidence="4">
    <location>
        <begin position="20"/>
        <end position="369"/>
    </location>
</feature>
<dbReference type="PROSITE" id="PS51910">
    <property type="entry name" value="GH18_2"/>
    <property type="match status" value="1"/>
</dbReference>
<dbReference type="GO" id="GO:0005975">
    <property type="term" value="P:carbohydrate metabolic process"/>
    <property type="evidence" value="ECO:0007669"/>
    <property type="project" value="InterPro"/>
</dbReference>
<dbReference type="SUPFAM" id="SSF51445">
    <property type="entry name" value="(Trans)glycosidases"/>
    <property type="match status" value="1"/>
</dbReference>
<evidence type="ECO:0000259" key="4">
    <source>
        <dbReference type="PROSITE" id="PS51910"/>
    </source>
</evidence>
<dbReference type="OrthoDB" id="73875at2759"/>
<evidence type="ECO:0000313" key="5">
    <source>
        <dbReference type="EMBL" id="PQK15360.1"/>
    </source>
</evidence>
<evidence type="ECO:0000256" key="2">
    <source>
        <dbReference type="SAM" id="MobiDB-lite"/>
    </source>
</evidence>
<evidence type="ECO:0000313" key="6">
    <source>
        <dbReference type="Proteomes" id="UP000237441"/>
    </source>
</evidence>
<feature type="compositionally biased region" description="Polar residues" evidence="2">
    <location>
        <begin position="453"/>
        <end position="471"/>
    </location>
</feature>
<feature type="region of interest" description="Disordered" evidence="2">
    <location>
        <begin position="367"/>
        <end position="507"/>
    </location>
</feature>
<dbReference type="InterPro" id="IPR001223">
    <property type="entry name" value="Glyco_hydro18_cat"/>
</dbReference>
<dbReference type="InterPro" id="IPR017853">
    <property type="entry name" value="GH"/>
</dbReference>
<dbReference type="GO" id="GO:0006032">
    <property type="term" value="P:chitin catabolic process"/>
    <property type="evidence" value="ECO:0007669"/>
    <property type="project" value="TreeGrafter"/>
</dbReference>
<dbReference type="GO" id="GO:0008061">
    <property type="term" value="F:chitin binding"/>
    <property type="evidence" value="ECO:0007669"/>
    <property type="project" value="InterPro"/>
</dbReference>
<feature type="compositionally biased region" description="Basic and acidic residues" evidence="2">
    <location>
        <begin position="479"/>
        <end position="500"/>
    </location>
</feature>
<dbReference type="Pfam" id="PF00704">
    <property type="entry name" value="Glyco_hydro_18"/>
    <property type="match status" value="1"/>
</dbReference>
<proteinExistence type="predicted"/>
<dbReference type="GO" id="GO:0008843">
    <property type="term" value="F:endochitinase activity"/>
    <property type="evidence" value="ECO:0007669"/>
    <property type="project" value="UniProtKB-EC"/>
</dbReference>
<dbReference type="PANTHER" id="PTHR11177:SF337">
    <property type="entry name" value="CHITINASE"/>
    <property type="match status" value="1"/>
</dbReference>
<evidence type="ECO:0000256" key="3">
    <source>
        <dbReference type="SAM" id="SignalP"/>
    </source>
</evidence>
<protein>
    <recommendedName>
        <fullName evidence="1">chitinase</fullName>
        <ecNumber evidence="1">3.2.1.14</ecNumber>
    </recommendedName>
</protein>
<comment type="caution">
    <text evidence="5">The sequence shown here is derived from an EMBL/GenBank/DDBJ whole genome shotgun (WGS) entry which is preliminary data.</text>
</comment>
<feature type="signal peptide" evidence="3">
    <location>
        <begin position="1"/>
        <end position="17"/>
    </location>
</feature>
<reference evidence="5 6" key="1">
    <citation type="submission" date="2016-07" db="EMBL/GenBank/DDBJ databases">
        <title>Comparative genomics of the entomopathogenic fungus Beauveria bassiana.</title>
        <authorList>
            <person name="Valero Jimenez C.A."/>
            <person name="Zwaan B.J."/>
            <person name="Van Kan J.A."/>
            <person name="Takken W."/>
            <person name="Debets A.J."/>
            <person name="Schoustra S.E."/>
            <person name="Koenraadt C.J."/>
        </authorList>
    </citation>
    <scope>NUCLEOTIDE SEQUENCE [LARGE SCALE GENOMIC DNA]</scope>
    <source>
        <strain evidence="5 6">ARSEF 8028</strain>
    </source>
</reference>
<dbReference type="SMART" id="SM00636">
    <property type="entry name" value="Glyco_18"/>
    <property type="match status" value="1"/>
</dbReference>
<dbReference type="PANTHER" id="PTHR11177">
    <property type="entry name" value="CHITINASE"/>
    <property type="match status" value="1"/>
</dbReference>
<feature type="chain" id="PRO_5015629451" description="chitinase" evidence="3">
    <location>
        <begin position="18"/>
        <end position="507"/>
    </location>
</feature>
<gene>
    <name evidence="5" type="ORF">BB8028_0005g08740</name>
</gene>
<organism evidence="5 6">
    <name type="scientific">Beauveria bassiana</name>
    <name type="common">White muscardine disease fungus</name>
    <name type="synonym">Tritirachium shiotae</name>
    <dbReference type="NCBI Taxonomy" id="176275"/>
    <lineage>
        <taxon>Eukaryota</taxon>
        <taxon>Fungi</taxon>
        <taxon>Dikarya</taxon>
        <taxon>Ascomycota</taxon>
        <taxon>Pezizomycotina</taxon>
        <taxon>Sordariomycetes</taxon>
        <taxon>Hypocreomycetidae</taxon>
        <taxon>Hypocreales</taxon>
        <taxon>Cordycipitaceae</taxon>
        <taxon>Beauveria</taxon>
    </lineage>
</organism>
<dbReference type="EMBL" id="JRHA01000005">
    <property type="protein sequence ID" value="PQK15360.1"/>
    <property type="molecule type" value="Genomic_DNA"/>
</dbReference>
<dbReference type="InterPro" id="IPR050314">
    <property type="entry name" value="Glycosyl_Hydrlase_18"/>
</dbReference>
<dbReference type="InterPro" id="IPR011583">
    <property type="entry name" value="Chitinase_II/V-like_cat"/>
</dbReference>
<dbReference type="GO" id="GO:0005576">
    <property type="term" value="C:extracellular region"/>
    <property type="evidence" value="ECO:0007669"/>
    <property type="project" value="TreeGrafter"/>
</dbReference>
<dbReference type="Gene3D" id="3.20.20.80">
    <property type="entry name" value="Glycosidases"/>
    <property type="match status" value="1"/>
</dbReference>
<dbReference type="EC" id="3.2.1.14" evidence="1"/>
<keyword evidence="3" id="KW-0732">Signal</keyword>
<accession>A0A2S7YGQ0</accession>
<feature type="compositionally biased region" description="Polar residues" evidence="2">
    <location>
        <begin position="383"/>
        <end position="401"/>
    </location>
</feature>
<evidence type="ECO:0000256" key="1">
    <source>
        <dbReference type="ARBA" id="ARBA00012729"/>
    </source>
</evidence>
<dbReference type="AlphaFoldDB" id="A0A2S7YGQ0"/>
<feature type="compositionally biased region" description="Polar residues" evidence="2">
    <location>
        <begin position="418"/>
        <end position="436"/>
    </location>
</feature>
<sequence length="507" mass="55227">MKTSPLALLAGATIAAAAGPRTIMYFDQYHTTTTPPKNVTAGVNYVITAFAPSTTFNTGTDYTPFMPLDQVRALFQNGTKVCMAVGGWADTEGFGVAAASEESRKLFAENVAKTADKLGYDCVDIDWEYPGGNGEDYKENTNDGKVSEIETYPLLLQEIKTAIGDKELSIAVPGKEGDMIAYTKEKVPEIIKAVDFVNVMTYDLMNRRNNVTNHHTSIEGSLASIDAYIARGVPAEKMNLGFAFYARFFNTKPGVTCDKPTGCVTDELEFSNGTDTGRSGAVTFEKENIKDDFLKAIENGQADKEKGGQWYWDATKEVYWTWDTPEFISEKRTKIVEARKLGGVFAWSLCQDSFDWSRIKALTAGTAQKPETAQTAEKPETAQKPQTSQTLEKPETAQTSPKACAAKPETAEKLETAQKPQTSQTLEKPETAQTSPKACAAKPETAEKLETAQKPQTSQTLEKPETAQTSPKACAAKPETAEKLETAQTAEKPETAEKPPKACAAKK</sequence>
<dbReference type="Proteomes" id="UP000237441">
    <property type="component" value="Unassembled WGS sequence"/>
</dbReference>
<name>A0A2S7YGQ0_BEABA</name>